<dbReference type="PANTHER" id="PTHR46825">
    <property type="entry name" value="D-ALANYL-D-ALANINE-CARBOXYPEPTIDASE/ENDOPEPTIDASE AMPH"/>
    <property type="match status" value="1"/>
</dbReference>
<dbReference type="SUPFAM" id="SSF56601">
    <property type="entry name" value="beta-lactamase/transpeptidase-like"/>
    <property type="match status" value="1"/>
</dbReference>
<dbReference type="Gene3D" id="3.40.710.10">
    <property type="entry name" value="DD-peptidase/beta-lactamase superfamily"/>
    <property type="match status" value="1"/>
</dbReference>
<organism evidence="2 3">
    <name type="scientific">Oxynema aestuarii AP17</name>
    <dbReference type="NCBI Taxonomy" id="2064643"/>
    <lineage>
        <taxon>Bacteria</taxon>
        <taxon>Bacillati</taxon>
        <taxon>Cyanobacteriota</taxon>
        <taxon>Cyanophyceae</taxon>
        <taxon>Oscillatoriophycideae</taxon>
        <taxon>Oscillatoriales</taxon>
        <taxon>Oscillatoriaceae</taxon>
        <taxon>Oxynema</taxon>
        <taxon>Oxynema aestuarii</taxon>
    </lineage>
</organism>
<protein>
    <submittedName>
        <fullName evidence="2">Beta-lactamase family protein</fullName>
    </submittedName>
</protein>
<dbReference type="PANTHER" id="PTHR46825:SF8">
    <property type="entry name" value="BETA-LACTAMASE-RELATED"/>
    <property type="match status" value="1"/>
</dbReference>
<reference evidence="2 3" key="1">
    <citation type="submission" date="2020-04" db="EMBL/GenBank/DDBJ databases">
        <authorList>
            <person name="Basu S."/>
            <person name="Maruthanayagam V."/>
            <person name="Chakraborty S."/>
            <person name="Pramanik A."/>
            <person name="Mukherjee J."/>
            <person name="Brink B."/>
        </authorList>
    </citation>
    <scope>NUCLEOTIDE SEQUENCE [LARGE SCALE GENOMIC DNA]</scope>
    <source>
        <strain evidence="2 3">AP17</strain>
    </source>
</reference>
<sequence>MTSTATDLKTLLEPLITPWITRKNDLNLAIGVVRGERRQIAAWGTLQPSGKTTDDKTLFEIGSVTKVFTTTLLAMLVEQGKLALETPVNQLGTAYQKLPDTVTLESLATHTSGLPRLPSNLAKSVRQDPNNPYNAYSIEDLYEYLQTWDNQPGKTTGKISYSNLGVGLLGHILSEQLGQSYEEAIAQYICNPLNLSDTCITLNAERQQRFALGYNEDGKPVKPWDLPTLAGAGALRSTATDLLTFVAANWQSPSFATLKTRELRYREFAPNSGLYGVIEKVGNWVQKWRGQPLVQRETRGIGLGWMVEYLPMRDREVCTHTGGTAGHRAFCGFIAETQTGVVVLSNYGDDFASLFGRYAIDKVGLKILEMLEI</sequence>
<gene>
    <name evidence="2" type="ORF">HCG48_00590</name>
</gene>
<dbReference type="AlphaFoldDB" id="A0A6H1TRQ5"/>
<name>A0A6H1TRQ5_9CYAN</name>
<accession>A0A6H1TRQ5</accession>
<dbReference type="EMBL" id="CP051167">
    <property type="protein sequence ID" value="QIZ69274.1"/>
    <property type="molecule type" value="Genomic_DNA"/>
</dbReference>
<dbReference type="KEGG" id="oxy:HCG48_00590"/>
<proteinExistence type="predicted"/>
<dbReference type="InterPro" id="IPR050491">
    <property type="entry name" value="AmpC-like"/>
</dbReference>
<evidence type="ECO:0000313" key="2">
    <source>
        <dbReference type="EMBL" id="QIZ69274.1"/>
    </source>
</evidence>
<keyword evidence="3" id="KW-1185">Reference proteome</keyword>
<dbReference type="Pfam" id="PF00144">
    <property type="entry name" value="Beta-lactamase"/>
    <property type="match status" value="1"/>
</dbReference>
<dbReference type="Proteomes" id="UP000500857">
    <property type="component" value="Chromosome"/>
</dbReference>
<dbReference type="InterPro" id="IPR001466">
    <property type="entry name" value="Beta-lactam-related"/>
</dbReference>
<evidence type="ECO:0000313" key="3">
    <source>
        <dbReference type="Proteomes" id="UP000500857"/>
    </source>
</evidence>
<evidence type="ECO:0000259" key="1">
    <source>
        <dbReference type="Pfam" id="PF00144"/>
    </source>
</evidence>
<feature type="domain" description="Beta-lactamase-related" evidence="1">
    <location>
        <begin position="27"/>
        <end position="349"/>
    </location>
</feature>
<dbReference type="InterPro" id="IPR012338">
    <property type="entry name" value="Beta-lactam/transpept-like"/>
</dbReference>
<dbReference type="RefSeq" id="WP_168567431.1">
    <property type="nucleotide sequence ID" value="NZ_CP051167.1"/>
</dbReference>